<feature type="region of interest" description="Disordered" evidence="1">
    <location>
        <begin position="144"/>
        <end position="242"/>
    </location>
</feature>
<keyword evidence="2" id="KW-0732">Signal</keyword>
<dbReference type="GeneID" id="111127379"/>
<evidence type="ECO:0000313" key="4">
    <source>
        <dbReference type="RefSeq" id="XP_022328244.1"/>
    </source>
</evidence>
<feature type="compositionally biased region" description="Gly residues" evidence="1">
    <location>
        <begin position="184"/>
        <end position="193"/>
    </location>
</feature>
<feature type="region of interest" description="Disordered" evidence="1">
    <location>
        <begin position="302"/>
        <end position="325"/>
    </location>
</feature>
<reference evidence="4" key="1">
    <citation type="submission" date="2025-08" db="UniProtKB">
        <authorList>
            <consortium name="RefSeq"/>
        </authorList>
    </citation>
    <scope>IDENTIFICATION</scope>
    <source>
        <tissue evidence="4">Whole sample</tissue>
    </source>
</reference>
<keyword evidence="3" id="KW-1185">Reference proteome</keyword>
<sequence length="652" mass="63852">MTDMVRLLCVLFFMTLNVSSGFKFINKRQYVDESGAGNGFIENQFSGSEVNEGGDFAARIGFPQKNGNSFSSGSSLDSGERGFAGGSGGFGGSGMTSGGGGFPGRGTGDNFSGGSGPFSSNKDGGSPFSANGYSGSSGFGGGSFSSNSNGDGSMNSGGGAGPFSSNGNSGIQGGGSPFSAKESGGSGGMGGGSSPFSSGNGNNGGGAGLFSGNGNGNGRGPFTATGNGGSSPSAFNGGSGPFSVANGNGNNAGGMSSGGSSGSFSNAGNNAMNGGGSGPFNTVGGGGAGPFSNANGGGKMASPFSAAANSESSGSPFKTTNSNLGGKNPFDASKFQGVDFGSMGGSLATNTYAVGNPMDAGSLAQTSGGPGGLSGSAFASNMGTDSGPGGLAGGTFYVGTDSSGPGGFAGGSFETDNTHESVYVNTESGLGDRQSSRFDTAKYEQMLSQLYNPTNYDSQLLDKPFRAQTAHSSAGSLSGGKQTDEPGPFDTRPFKQVQSPFASHAGNQHQDTGSYHVDAASSLGGHNFAAVGYSGGSYNVDSGTYISGSAPYKAGSAAAYVSGNGASAGSATGYETPFDKHVDNYNELISNPFNSNIKSDPGQYNGGSYGTPFESSSNYGGMAERNPGGNPFHQGGNNAGTSMSFNNKLYNG</sequence>
<gene>
    <name evidence="4" type="primary">LOC111127379</name>
</gene>
<feature type="region of interest" description="Disordered" evidence="1">
    <location>
        <begin position="68"/>
        <end position="129"/>
    </location>
</feature>
<evidence type="ECO:0000313" key="3">
    <source>
        <dbReference type="Proteomes" id="UP000694844"/>
    </source>
</evidence>
<feature type="compositionally biased region" description="Low complexity" evidence="1">
    <location>
        <begin position="68"/>
        <end position="77"/>
    </location>
</feature>
<feature type="signal peptide" evidence="2">
    <location>
        <begin position="1"/>
        <end position="21"/>
    </location>
</feature>
<evidence type="ECO:0000256" key="2">
    <source>
        <dbReference type="SAM" id="SignalP"/>
    </source>
</evidence>
<feature type="compositionally biased region" description="Low complexity" evidence="1">
    <location>
        <begin position="144"/>
        <end position="154"/>
    </location>
</feature>
<proteinExistence type="predicted"/>
<feature type="compositionally biased region" description="Polar residues" evidence="1">
    <location>
        <begin position="469"/>
        <end position="481"/>
    </location>
</feature>
<feature type="compositionally biased region" description="Polar residues" evidence="1">
    <location>
        <begin position="307"/>
        <end position="325"/>
    </location>
</feature>
<dbReference type="AlphaFoldDB" id="A0A8B8DKX9"/>
<dbReference type="KEGG" id="cvn:111127379"/>
<evidence type="ECO:0000256" key="1">
    <source>
        <dbReference type="SAM" id="MobiDB-lite"/>
    </source>
</evidence>
<dbReference type="RefSeq" id="XP_022328244.1">
    <property type="nucleotide sequence ID" value="XM_022472536.1"/>
</dbReference>
<organism evidence="3 4">
    <name type="scientific">Crassostrea virginica</name>
    <name type="common">Eastern oyster</name>
    <dbReference type="NCBI Taxonomy" id="6565"/>
    <lineage>
        <taxon>Eukaryota</taxon>
        <taxon>Metazoa</taxon>
        <taxon>Spiralia</taxon>
        <taxon>Lophotrochozoa</taxon>
        <taxon>Mollusca</taxon>
        <taxon>Bivalvia</taxon>
        <taxon>Autobranchia</taxon>
        <taxon>Pteriomorphia</taxon>
        <taxon>Ostreida</taxon>
        <taxon>Ostreoidea</taxon>
        <taxon>Ostreidae</taxon>
        <taxon>Crassostrea</taxon>
    </lineage>
</organism>
<protein>
    <submittedName>
        <fullName evidence="4">Glycine-rich cell wall structural protein 1-like isoform X1</fullName>
    </submittedName>
</protein>
<dbReference type="Proteomes" id="UP000694844">
    <property type="component" value="Chromosome 3"/>
</dbReference>
<feature type="region of interest" description="Disordered" evidence="1">
    <location>
        <begin position="468"/>
        <end position="495"/>
    </location>
</feature>
<name>A0A8B8DKX9_CRAVI</name>
<feature type="compositionally biased region" description="Gly residues" evidence="1">
    <location>
        <begin position="82"/>
        <end position="116"/>
    </location>
</feature>
<feature type="chain" id="PRO_5034797130" evidence="2">
    <location>
        <begin position="22"/>
        <end position="652"/>
    </location>
</feature>
<feature type="compositionally biased region" description="Gly residues" evidence="1">
    <location>
        <begin position="201"/>
        <end position="219"/>
    </location>
</feature>
<accession>A0A8B8DKX9</accession>
<dbReference type="OrthoDB" id="6159611at2759"/>